<comment type="caution">
    <text evidence="15">The sequence shown here is derived from an EMBL/GenBank/DDBJ whole genome shotgun (WGS) entry which is preliminary data.</text>
</comment>
<dbReference type="AlphaFoldDB" id="A0AAN8Q1N1"/>
<evidence type="ECO:0000256" key="7">
    <source>
        <dbReference type="ARBA" id="ARBA00022968"/>
    </source>
</evidence>
<evidence type="ECO:0000256" key="4">
    <source>
        <dbReference type="ARBA" id="ARBA00022676"/>
    </source>
</evidence>
<keyword evidence="11" id="KW-0325">Glycoprotein</keyword>
<evidence type="ECO:0000313" key="16">
    <source>
        <dbReference type="Proteomes" id="UP001347796"/>
    </source>
</evidence>
<keyword evidence="8 12" id="KW-1133">Transmembrane helix</keyword>
<dbReference type="SUPFAM" id="SSF53756">
    <property type="entry name" value="UDP-Glycosyltransferase/glycogen phosphorylase"/>
    <property type="match status" value="1"/>
</dbReference>
<gene>
    <name evidence="15" type="ORF">SNE40_012593</name>
</gene>
<dbReference type="InterPro" id="IPR038577">
    <property type="entry name" value="GT10-like_C_sf"/>
</dbReference>
<dbReference type="InterPro" id="IPR031481">
    <property type="entry name" value="Glyco_tran_10_N"/>
</dbReference>
<dbReference type="Proteomes" id="UP001347796">
    <property type="component" value="Unassembled WGS sequence"/>
</dbReference>
<comment type="pathway">
    <text evidence="2">Protein modification; protein glycosylation.</text>
</comment>
<dbReference type="EMBL" id="JAZGQO010000008">
    <property type="protein sequence ID" value="KAK6180435.1"/>
    <property type="molecule type" value="Genomic_DNA"/>
</dbReference>
<evidence type="ECO:0000259" key="13">
    <source>
        <dbReference type="Pfam" id="PF00852"/>
    </source>
</evidence>
<dbReference type="Pfam" id="PF00852">
    <property type="entry name" value="Glyco_transf_10"/>
    <property type="match status" value="1"/>
</dbReference>
<name>A0AAN8Q1N1_PATCE</name>
<evidence type="ECO:0000256" key="6">
    <source>
        <dbReference type="ARBA" id="ARBA00022692"/>
    </source>
</evidence>
<organism evidence="15 16">
    <name type="scientific">Patella caerulea</name>
    <name type="common">Rayed Mediterranean limpet</name>
    <dbReference type="NCBI Taxonomy" id="87958"/>
    <lineage>
        <taxon>Eukaryota</taxon>
        <taxon>Metazoa</taxon>
        <taxon>Spiralia</taxon>
        <taxon>Lophotrochozoa</taxon>
        <taxon>Mollusca</taxon>
        <taxon>Gastropoda</taxon>
        <taxon>Patellogastropoda</taxon>
        <taxon>Patelloidea</taxon>
        <taxon>Patellidae</taxon>
        <taxon>Patella</taxon>
    </lineage>
</organism>
<evidence type="ECO:0000256" key="5">
    <source>
        <dbReference type="ARBA" id="ARBA00022679"/>
    </source>
</evidence>
<evidence type="ECO:0000256" key="10">
    <source>
        <dbReference type="ARBA" id="ARBA00023136"/>
    </source>
</evidence>
<dbReference type="InterPro" id="IPR001503">
    <property type="entry name" value="Glyco_trans_10"/>
</dbReference>
<dbReference type="GO" id="GO:0008417">
    <property type="term" value="F:fucosyltransferase activity"/>
    <property type="evidence" value="ECO:0007669"/>
    <property type="project" value="InterPro"/>
</dbReference>
<proteinExistence type="inferred from homology"/>
<keyword evidence="16" id="KW-1185">Reference proteome</keyword>
<evidence type="ECO:0000256" key="12">
    <source>
        <dbReference type="RuleBase" id="RU003832"/>
    </source>
</evidence>
<dbReference type="GO" id="GO:0000139">
    <property type="term" value="C:Golgi membrane"/>
    <property type="evidence" value="ECO:0007669"/>
    <property type="project" value="UniProtKB-SubCell"/>
</dbReference>
<evidence type="ECO:0000256" key="11">
    <source>
        <dbReference type="ARBA" id="ARBA00023180"/>
    </source>
</evidence>
<sequence>MKSNTALFIILMVITGATVFTVFHTALVIQHLYTYGSRLLDVDRKMSQPMDPLTTKIVRMLRPVTKISPKNAGKATTVTRTTATREATTVIRTATKSNMAPEDGNTTAYKEIALINTPGWYSTSIPLENVFLNCDINNCRVRNGWDHFNTSDAAVFYDVDLPLKTPPKRIKQDQIWVVSGWESPHHTRSQVFSNPGWRNQINWTMTYRLDSDIPVPYGLVTKSENMSNKNYSAIMNNKTKLVAWVVSNCNTPGKRWKYVQQLKEIVPVDVFGKCSSSNPGDVFGMINKTYKFYLSFENSLCKDYITEKFFRRQKLDVVLITRGVGNYSKFYPQESFINSNNFKNAHELGKFLLKLDKNNTAYVNYLKSKENYRSEDLNASIIKGLCDMCKMLQNTKFHQNIYTDFNKWWLNSDCTTEPTDII</sequence>
<protein>
    <recommendedName>
        <fullName evidence="12">Fucosyltransferase</fullName>
        <ecNumber evidence="12">2.4.1.-</ecNumber>
    </recommendedName>
</protein>
<dbReference type="GO" id="GO:0032580">
    <property type="term" value="C:Golgi cisterna membrane"/>
    <property type="evidence" value="ECO:0007669"/>
    <property type="project" value="UniProtKB-SubCell"/>
</dbReference>
<evidence type="ECO:0000256" key="8">
    <source>
        <dbReference type="ARBA" id="ARBA00022989"/>
    </source>
</evidence>
<dbReference type="FunFam" id="3.40.50.11660:FF:000002">
    <property type="entry name" value="Alpha-(1,3)-fucosyltransferase"/>
    <property type="match status" value="1"/>
</dbReference>
<dbReference type="Pfam" id="PF17039">
    <property type="entry name" value="Glyco_tran_10_N"/>
    <property type="match status" value="1"/>
</dbReference>
<keyword evidence="6 12" id="KW-0812">Transmembrane</keyword>
<comment type="similarity">
    <text evidence="3 12">Belongs to the glycosyltransferase 10 family.</text>
</comment>
<keyword evidence="9 12" id="KW-0333">Golgi apparatus</keyword>
<evidence type="ECO:0000256" key="2">
    <source>
        <dbReference type="ARBA" id="ARBA00004922"/>
    </source>
</evidence>
<evidence type="ECO:0000256" key="1">
    <source>
        <dbReference type="ARBA" id="ARBA00004323"/>
    </source>
</evidence>
<accession>A0AAN8Q1N1</accession>
<keyword evidence="10 12" id="KW-0472">Membrane</keyword>
<keyword evidence="5 12" id="KW-0808">Transferase</keyword>
<feature type="domain" description="Fucosyltransferase N-terminal" evidence="14">
    <location>
        <begin position="128"/>
        <end position="218"/>
    </location>
</feature>
<evidence type="ECO:0000259" key="14">
    <source>
        <dbReference type="Pfam" id="PF17039"/>
    </source>
</evidence>
<evidence type="ECO:0000256" key="3">
    <source>
        <dbReference type="ARBA" id="ARBA00008919"/>
    </source>
</evidence>
<evidence type="ECO:0000313" key="15">
    <source>
        <dbReference type="EMBL" id="KAK6180435.1"/>
    </source>
</evidence>
<evidence type="ECO:0000256" key="9">
    <source>
        <dbReference type="ARBA" id="ARBA00023034"/>
    </source>
</evidence>
<keyword evidence="7" id="KW-0735">Signal-anchor</keyword>
<dbReference type="InterPro" id="IPR055270">
    <property type="entry name" value="Glyco_tran_10_C"/>
</dbReference>
<reference evidence="15 16" key="1">
    <citation type="submission" date="2024-01" db="EMBL/GenBank/DDBJ databases">
        <title>The genome of the rayed Mediterranean limpet Patella caerulea (Linnaeus, 1758).</title>
        <authorList>
            <person name="Anh-Thu Weber A."/>
            <person name="Halstead-Nussloch G."/>
        </authorList>
    </citation>
    <scope>NUCLEOTIDE SEQUENCE [LARGE SCALE GENOMIC DNA]</scope>
    <source>
        <strain evidence="15">AATW-2023a</strain>
        <tissue evidence="15">Whole specimen</tissue>
    </source>
</reference>
<comment type="subcellular location">
    <subcellularLocation>
        <location evidence="1">Golgi apparatus membrane</location>
        <topology evidence="1">Single-pass type II membrane protein</topology>
    </subcellularLocation>
    <subcellularLocation>
        <location evidence="12">Golgi apparatus</location>
        <location evidence="12">Golgi stack membrane</location>
        <topology evidence="12">Single-pass type II membrane protein</topology>
    </subcellularLocation>
</comment>
<dbReference type="Gene3D" id="3.40.50.11660">
    <property type="entry name" value="Glycosyl transferase family 10, C-terminal domain"/>
    <property type="match status" value="1"/>
</dbReference>
<keyword evidence="4 12" id="KW-0328">Glycosyltransferase</keyword>
<feature type="transmembrane region" description="Helical" evidence="12">
    <location>
        <begin position="6"/>
        <end position="29"/>
    </location>
</feature>
<dbReference type="PANTHER" id="PTHR48438">
    <property type="entry name" value="ALPHA-(1,3)-FUCOSYLTRANSFERASE C-RELATED"/>
    <property type="match status" value="1"/>
</dbReference>
<dbReference type="PANTHER" id="PTHR48438:SF1">
    <property type="entry name" value="ALPHA-(1,3)-FUCOSYLTRANSFERASE C-RELATED"/>
    <property type="match status" value="1"/>
</dbReference>
<feature type="domain" description="Fucosyltransferase C-terminal" evidence="13">
    <location>
        <begin position="236"/>
        <end position="408"/>
    </location>
</feature>
<dbReference type="EC" id="2.4.1.-" evidence="12"/>